<name>A0A926P2L5_9HYPH</name>
<dbReference type="InterPro" id="IPR001387">
    <property type="entry name" value="Cro/C1-type_HTH"/>
</dbReference>
<evidence type="ECO:0000313" key="2">
    <source>
        <dbReference type="EMBL" id="MBD1545921.1"/>
    </source>
</evidence>
<dbReference type="SUPFAM" id="SSF47413">
    <property type="entry name" value="lambda repressor-like DNA-binding domains"/>
    <property type="match status" value="1"/>
</dbReference>
<protein>
    <submittedName>
        <fullName evidence="2">Transcriptional regulator</fullName>
    </submittedName>
</protein>
<dbReference type="AlphaFoldDB" id="A0A926P2L5"/>
<organism evidence="2 3">
    <name type="scientific">Roseibium aggregatum</name>
    <dbReference type="NCBI Taxonomy" id="187304"/>
    <lineage>
        <taxon>Bacteria</taxon>
        <taxon>Pseudomonadati</taxon>
        <taxon>Pseudomonadota</taxon>
        <taxon>Alphaproteobacteria</taxon>
        <taxon>Hyphomicrobiales</taxon>
        <taxon>Stappiaceae</taxon>
        <taxon>Roseibium</taxon>
    </lineage>
</organism>
<accession>A0A926P2L5</accession>
<dbReference type="PROSITE" id="PS50943">
    <property type="entry name" value="HTH_CROC1"/>
    <property type="match status" value="1"/>
</dbReference>
<reference evidence="2" key="1">
    <citation type="submission" date="2020-05" db="EMBL/GenBank/DDBJ databases">
        <title>Identification of trans-AT polyketide cluster in two marine bacteria, producers of a novel glutaramide-containing polyketide sesbanimide D and analogs.</title>
        <authorList>
            <person name="Kacar D."/>
            <person name="Rodriguez P."/>
            <person name="Canedo L."/>
            <person name="Gonzalez E."/>
            <person name="Galan B."/>
            <person name="De La Calle F."/>
            <person name="Garcia J.L."/>
        </authorList>
    </citation>
    <scope>NUCLEOTIDE SEQUENCE</scope>
    <source>
        <strain evidence="2">PHM038</strain>
    </source>
</reference>
<evidence type="ECO:0000313" key="3">
    <source>
        <dbReference type="Proteomes" id="UP000598467"/>
    </source>
</evidence>
<sequence length="104" mass="11889">MKAARQARQIARNEIAPAELYVPTEIDVKAIRIKLRLTQEEFTSEFGFSVTQIRDWEQNRSRPLDGSRAYLMLIDNNPDAVGILLRKARTEMEKLADCEPAQAV</sequence>
<dbReference type="Proteomes" id="UP000598467">
    <property type="component" value="Unassembled WGS sequence"/>
</dbReference>
<evidence type="ECO:0000259" key="1">
    <source>
        <dbReference type="PROSITE" id="PS50943"/>
    </source>
</evidence>
<dbReference type="InterPro" id="IPR010982">
    <property type="entry name" value="Lambda_DNA-bd_dom_sf"/>
</dbReference>
<dbReference type="Gene3D" id="1.10.260.40">
    <property type="entry name" value="lambda repressor-like DNA-binding domains"/>
    <property type="match status" value="1"/>
</dbReference>
<dbReference type="CDD" id="cd00093">
    <property type="entry name" value="HTH_XRE"/>
    <property type="match status" value="1"/>
</dbReference>
<feature type="domain" description="HTH cro/C1-type" evidence="1">
    <location>
        <begin position="28"/>
        <end position="63"/>
    </location>
</feature>
<comment type="caution">
    <text evidence="2">The sequence shown here is derived from an EMBL/GenBank/DDBJ whole genome shotgun (WGS) entry which is preliminary data.</text>
</comment>
<gene>
    <name evidence="2" type="ORF">HK439_06575</name>
</gene>
<dbReference type="GO" id="GO:0003677">
    <property type="term" value="F:DNA binding"/>
    <property type="evidence" value="ECO:0007669"/>
    <property type="project" value="InterPro"/>
</dbReference>
<dbReference type="EMBL" id="JABFCZ010000006">
    <property type="protein sequence ID" value="MBD1545921.1"/>
    <property type="molecule type" value="Genomic_DNA"/>
</dbReference>
<proteinExistence type="predicted"/>